<dbReference type="Pfam" id="PF02152">
    <property type="entry name" value="FolB"/>
    <property type="match status" value="1"/>
</dbReference>
<evidence type="ECO:0000256" key="4">
    <source>
        <dbReference type="ARBA" id="ARBA00022909"/>
    </source>
</evidence>
<dbReference type="InterPro" id="IPR006156">
    <property type="entry name" value="Dihydroneopterin_aldolase"/>
</dbReference>
<evidence type="ECO:0000313" key="8">
    <source>
        <dbReference type="EMBL" id="GBH29000.1"/>
    </source>
</evidence>
<dbReference type="Proteomes" id="UP000290975">
    <property type="component" value="Unassembled WGS sequence"/>
</dbReference>
<evidence type="ECO:0000256" key="2">
    <source>
        <dbReference type="ARBA" id="ARBA00005013"/>
    </source>
</evidence>
<accession>A0A401IX77</accession>
<dbReference type="SUPFAM" id="SSF55620">
    <property type="entry name" value="Tetrahydrobiopterin biosynthesis enzymes-like"/>
    <property type="match status" value="1"/>
</dbReference>
<dbReference type="GO" id="GO:0004150">
    <property type="term" value="F:dihydroneopterin aldolase activity"/>
    <property type="evidence" value="ECO:0007669"/>
    <property type="project" value="UniProtKB-UniRule"/>
</dbReference>
<dbReference type="CDD" id="cd00534">
    <property type="entry name" value="DHNA_DHNTPE"/>
    <property type="match status" value="1"/>
</dbReference>
<proteinExistence type="inferred from homology"/>
<comment type="similarity">
    <text evidence="3 6">Belongs to the DHNA family.</text>
</comment>
<dbReference type="PANTHER" id="PTHR42844:SF1">
    <property type="entry name" value="DIHYDRONEOPTERIN ALDOLASE 1-RELATED"/>
    <property type="match status" value="1"/>
</dbReference>
<evidence type="ECO:0000256" key="5">
    <source>
        <dbReference type="ARBA" id="ARBA00023239"/>
    </source>
</evidence>
<dbReference type="NCBIfam" id="TIGR00525">
    <property type="entry name" value="folB"/>
    <property type="match status" value="1"/>
</dbReference>
<dbReference type="EMBL" id="BBQY01000001">
    <property type="protein sequence ID" value="GBH29000.1"/>
    <property type="molecule type" value="Genomic_DNA"/>
</dbReference>
<comment type="caution">
    <text evidence="8">The sequence shown here is derived from an EMBL/GenBank/DDBJ whole genome shotgun (WGS) entry which is preliminary data.</text>
</comment>
<dbReference type="UniPathway" id="UPA00077">
    <property type="reaction ID" value="UER00154"/>
</dbReference>
<feature type="domain" description="Dihydroneopterin aldolase/epimerase" evidence="7">
    <location>
        <begin position="26"/>
        <end position="139"/>
    </location>
</feature>
<dbReference type="RefSeq" id="WP_019054020.1">
    <property type="nucleotide sequence ID" value="NZ_BBQY01000001.1"/>
</dbReference>
<evidence type="ECO:0000313" key="9">
    <source>
        <dbReference type="Proteomes" id="UP000290975"/>
    </source>
</evidence>
<reference evidence="8 9" key="1">
    <citation type="submission" date="2014-12" db="EMBL/GenBank/DDBJ databases">
        <title>Whole genome sequencing of Sphingobium xenophagum OW59.</title>
        <authorList>
            <person name="Ohta Y."/>
            <person name="Nishi S."/>
            <person name="Hatada Y."/>
        </authorList>
    </citation>
    <scope>NUCLEOTIDE SEQUENCE [LARGE SCALE GENOMIC DNA]</scope>
    <source>
        <strain evidence="8 9">OW59</strain>
    </source>
</reference>
<protein>
    <recommendedName>
        <fullName evidence="6">7,8-dihydroneopterin aldolase</fullName>
        <ecNumber evidence="6">4.1.2.25</ecNumber>
    </recommendedName>
</protein>
<keyword evidence="5 6" id="KW-0456">Lyase</keyword>
<sequence length="142" mass="16115">MMLELTQCLKANDPPRLRASETLYVIRLKNCAFYANHGVFDEEKALGQRFHVDVELHVNALQSLENDDIRGTIDYGAVFAAIEQIVSGQRRFLIEALALDMAKALCHRFTQVEAAQVTIRKPNAPIRGVLDYVEVEVRWPFA</sequence>
<dbReference type="InterPro" id="IPR043133">
    <property type="entry name" value="GTP-CH-I_C/QueF"/>
</dbReference>
<keyword evidence="9" id="KW-1185">Reference proteome</keyword>
<keyword evidence="4 6" id="KW-0289">Folate biosynthesis</keyword>
<evidence type="ECO:0000256" key="6">
    <source>
        <dbReference type="RuleBase" id="RU362079"/>
    </source>
</evidence>
<dbReference type="PANTHER" id="PTHR42844">
    <property type="entry name" value="DIHYDRONEOPTERIN ALDOLASE 1-RELATED"/>
    <property type="match status" value="1"/>
</dbReference>
<evidence type="ECO:0000256" key="3">
    <source>
        <dbReference type="ARBA" id="ARBA00005708"/>
    </source>
</evidence>
<comment type="pathway">
    <text evidence="2 6">Cofactor biosynthesis; tetrahydrofolate biosynthesis; 2-amino-4-hydroxy-6-hydroxymethyl-7,8-dihydropteridine diphosphate from 7,8-dihydroneopterin triphosphate: step 3/4.</text>
</comment>
<dbReference type="Gene3D" id="3.30.1130.10">
    <property type="match status" value="1"/>
</dbReference>
<name>A0A401IX77_SPHXE</name>
<dbReference type="NCBIfam" id="TIGR00526">
    <property type="entry name" value="folB_dom"/>
    <property type="match status" value="1"/>
</dbReference>
<gene>
    <name evidence="8" type="ORF">MBESOW_P0253</name>
</gene>
<comment type="catalytic activity">
    <reaction evidence="1 6">
        <text>7,8-dihydroneopterin = 6-hydroxymethyl-7,8-dihydropterin + glycolaldehyde</text>
        <dbReference type="Rhea" id="RHEA:10540"/>
        <dbReference type="ChEBI" id="CHEBI:17001"/>
        <dbReference type="ChEBI" id="CHEBI:17071"/>
        <dbReference type="ChEBI" id="CHEBI:44841"/>
        <dbReference type="EC" id="4.1.2.25"/>
    </reaction>
</comment>
<evidence type="ECO:0000259" key="7">
    <source>
        <dbReference type="SMART" id="SM00905"/>
    </source>
</evidence>
<dbReference type="SMART" id="SM00905">
    <property type="entry name" value="FolB"/>
    <property type="match status" value="1"/>
</dbReference>
<dbReference type="EC" id="4.1.2.25" evidence="6"/>
<dbReference type="AlphaFoldDB" id="A0A401IX77"/>
<dbReference type="GO" id="GO:0046656">
    <property type="term" value="P:folic acid biosynthetic process"/>
    <property type="evidence" value="ECO:0007669"/>
    <property type="project" value="UniProtKB-UniRule"/>
</dbReference>
<comment type="function">
    <text evidence="6">Catalyzes the conversion of 7,8-dihydroneopterin to 6-hydroxymethyl-7,8-dihydropterin.</text>
</comment>
<dbReference type="GO" id="GO:0005737">
    <property type="term" value="C:cytoplasm"/>
    <property type="evidence" value="ECO:0007669"/>
    <property type="project" value="TreeGrafter"/>
</dbReference>
<dbReference type="GO" id="GO:0046654">
    <property type="term" value="P:tetrahydrofolate biosynthetic process"/>
    <property type="evidence" value="ECO:0007669"/>
    <property type="project" value="UniProtKB-UniRule"/>
</dbReference>
<organism evidence="8 9">
    <name type="scientific">Sphingobium xenophagum</name>
    <dbReference type="NCBI Taxonomy" id="121428"/>
    <lineage>
        <taxon>Bacteria</taxon>
        <taxon>Pseudomonadati</taxon>
        <taxon>Pseudomonadota</taxon>
        <taxon>Alphaproteobacteria</taxon>
        <taxon>Sphingomonadales</taxon>
        <taxon>Sphingomonadaceae</taxon>
        <taxon>Sphingobium</taxon>
    </lineage>
</organism>
<dbReference type="InterPro" id="IPR006157">
    <property type="entry name" value="FolB_dom"/>
</dbReference>
<evidence type="ECO:0000256" key="1">
    <source>
        <dbReference type="ARBA" id="ARBA00001353"/>
    </source>
</evidence>